<evidence type="ECO:0000313" key="9">
    <source>
        <dbReference type="EMBL" id="TKT90970.1"/>
    </source>
</evidence>
<evidence type="ECO:0000256" key="7">
    <source>
        <dbReference type="SAM" id="Phobius"/>
    </source>
</evidence>
<dbReference type="GO" id="GO:0005886">
    <property type="term" value="C:plasma membrane"/>
    <property type="evidence" value="ECO:0007669"/>
    <property type="project" value="TreeGrafter"/>
</dbReference>
<name>A0A4U6D175_9BACT</name>
<dbReference type="PANTHER" id="PTHR43840:SF15">
    <property type="entry name" value="MITOCHONDRIAL METAL TRANSPORTER 1-RELATED"/>
    <property type="match status" value="1"/>
</dbReference>
<gene>
    <name evidence="9" type="ORF">FDK13_18600</name>
</gene>
<dbReference type="AlphaFoldDB" id="A0A4U6D175"/>
<dbReference type="GO" id="GO:0015086">
    <property type="term" value="F:cadmium ion transmembrane transporter activity"/>
    <property type="evidence" value="ECO:0007669"/>
    <property type="project" value="TreeGrafter"/>
</dbReference>
<keyword evidence="3" id="KW-0813">Transport</keyword>
<evidence type="ECO:0000256" key="1">
    <source>
        <dbReference type="ARBA" id="ARBA00004141"/>
    </source>
</evidence>
<dbReference type="Proteomes" id="UP000304900">
    <property type="component" value="Unassembled WGS sequence"/>
</dbReference>
<keyword evidence="5 7" id="KW-1133">Transmembrane helix</keyword>
<evidence type="ECO:0000256" key="3">
    <source>
        <dbReference type="ARBA" id="ARBA00022448"/>
    </source>
</evidence>
<dbReference type="Gene3D" id="1.20.1510.10">
    <property type="entry name" value="Cation efflux protein transmembrane domain"/>
    <property type="match status" value="1"/>
</dbReference>
<dbReference type="PANTHER" id="PTHR43840">
    <property type="entry name" value="MITOCHONDRIAL METAL TRANSPORTER 1-RELATED"/>
    <property type="match status" value="1"/>
</dbReference>
<comment type="subcellular location">
    <subcellularLocation>
        <location evidence="1">Membrane</location>
        <topology evidence="1">Multi-pass membrane protein</topology>
    </subcellularLocation>
</comment>
<evidence type="ECO:0000256" key="5">
    <source>
        <dbReference type="ARBA" id="ARBA00022989"/>
    </source>
</evidence>
<proteinExistence type="inferred from homology"/>
<sequence>MNPRKKRIEERKLIKLSIWLGSVFTVWAIIIGIVVDSKAIIFDALFSMIGISLSGVSLFVNNFIRKPDDDNLPFGRSQFEPFAITVQTSVIIFLCLYSLTTSVIDLINGGKIVEMDLALPYLIFSIIGCFILWLYFKANAVKLGSEYVRIESTEWQLDALLSFGVLAGLSLAFFLTKTEYEYLVPYIDPAMVVIISLVFLRIPAKTFKKNIRELLQFAPDDEVEDLMHTNVDEITLQYGFLESLVRVAKTGSSYTVEIDFLLPKSMSDMKVAELDVIRQEVYDRIKGNYTMWLTISFTTERKWIL</sequence>
<comment type="similarity">
    <text evidence="2">Belongs to the cation diffusion facilitator (CDF) transporter (TC 2.A.4) family.</text>
</comment>
<feature type="transmembrane region" description="Helical" evidence="7">
    <location>
        <begin position="40"/>
        <end position="60"/>
    </location>
</feature>
<dbReference type="GO" id="GO:0006882">
    <property type="term" value="P:intracellular zinc ion homeostasis"/>
    <property type="evidence" value="ECO:0007669"/>
    <property type="project" value="TreeGrafter"/>
</dbReference>
<feature type="transmembrane region" description="Helical" evidence="7">
    <location>
        <begin position="81"/>
        <end position="99"/>
    </location>
</feature>
<keyword evidence="6 7" id="KW-0472">Membrane</keyword>
<evidence type="ECO:0000256" key="4">
    <source>
        <dbReference type="ARBA" id="ARBA00022692"/>
    </source>
</evidence>
<evidence type="ECO:0000313" key="10">
    <source>
        <dbReference type="Proteomes" id="UP000304900"/>
    </source>
</evidence>
<dbReference type="NCBIfam" id="TIGR01297">
    <property type="entry name" value="CDF"/>
    <property type="match status" value="1"/>
</dbReference>
<feature type="transmembrane region" description="Helical" evidence="7">
    <location>
        <begin position="182"/>
        <end position="202"/>
    </location>
</feature>
<feature type="transmembrane region" description="Helical" evidence="7">
    <location>
        <begin position="157"/>
        <end position="176"/>
    </location>
</feature>
<evidence type="ECO:0000256" key="6">
    <source>
        <dbReference type="ARBA" id="ARBA00023136"/>
    </source>
</evidence>
<dbReference type="InterPro" id="IPR027469">
    <property type="entry name" value="Cation_efflux_TMD_sf"/>
</dbReference>
<reference evidence="9 10" key="1">
    <citation type="submission" date="2019-05" db="EMBL/GenBank/DDBJ databases">
        <title>Dyadobacter AR-3-8 sp. nov., isolated from arctic soil.</title>
        <authorList>
            <person name="Chaudhary D.K."/>
        </authorList>
    </citation>
    <scope>NUCLEOTIDE SEQUENCE [LARGE SCALE GENOMIC DNA]</scope>
    <source>
        <strain evidence="9 10">AR-3-8</strain>
    </source>
</reference>
<dbReference type="RefSeq" id="WP_137341513.1">
    <property type="nucleotide sequence ID" value="NZ_BSQH01000020.1"/>
</dbReference>
<dbReference type="OrthoDB" id="2388015at2"/>
<dbReference type="InterPro" id="IPR050291">
    <property type="entry name" value="CDF_Transporter"/>
</dbReference>
<dbReference type="GO" id="GO:0015093">
    <property type="term" value="F:ferrous iron transmembrane transporter activity"/>
    <property type="evidence" value="ECO:0007669"/>
    <property type="project" value="TreeGrafter"/>
</dbReference>
<dbReference type="Pfam" id="PF01545">
    <property type="entry name" value="Cation_efflux"/>
    <property type="match status" value="1"/>
</dbReference>
<feature type="domain" description="Cation efflux protein transmembrane" evidence="8">
    <location>
        <begin position="15"/>
        <end position="215"/>
    </location>
</feature>
<keyword evidence="10" id="KW-1185">Reference proteome</keyword>
<protein>
    <submittedName>
        <fullName evidence="9">Cation diffusion facilitator family transporter</fullName>
    </submittedName>
</protein>
<comment type="caution">
    <text evidence="9">The sequence shown here is derived from an EMBL/GenBank/DDBJ whole genome shotgun (WGS) entry which is preliminary data.</text>
</comment>
<accession>A0A4U6D175</accession>
<feature type="transmembrane region" description="Helical" evidence="7">
    <location>
        <begin position="12"/>
        <end position="34"/>
    </location>
</feature>
<dbReference type="SUPFAM" id="SSF161111">
    <property type="entry name" value="Cation efflux protein transmembrane domain-like"/>
    <property type="match status" value="1"/>
</dbReference>
<dbReference type="EMBL" id="SZVO01000008">
    <property type="protein sequence ID" value="TKT90970.1"/>
    <property type="molecule type" value="Genomic_DNA"/>
</dbReference>
<evidence type="ECO:0000256" key="2">
    <source>
        <dbReference type="ARBA" id="ARBA00008114"/>
    </source>
</evidence>
<evidence type="ECO:0000259" key="8">
    <source>
        <dbReference type="Pfam" id="PF01545"/>
    </source>
</evidence>
<feature type="transmembrane region" description="Helical" evidence="7">
    <location>
        <begin position="119"/>
        <end position="136"/>
    </location>
</feature>
<dbReference type="GO" id="GO:0015341">
    <property type="term" value="F:zinc efflux antiporter activity"/>
    <property type="evidence" value="ECO:0007669"/>
    <property type="project" value="TreeGrafter"/>
</dbReference>
<dbReference type="InterPro" id="IPR002524">
    <property type="entry name" value="Cation_efflux"/>
</dbReference>
<keyword evidence="4 7" id="KW-0812">Transmembrane</keyword>
<dbReference type="InterPro" id="IPR058533">
    <property type="entry name" value="Cation_efflux_TM"/>
</dbReference>
<organism evidence="9 10">
    <name type="scientific">Dyadobacter frigoris</name>
    <dbReference type="NCBI Taxonomy" id="2576211"/>
    <lineage>
        <taxon>Bacteria</taxon>
        <taxon>Pseudomonadati</taxon>
        <taxon>Bacteroidota</taxon>
        <taxon>Cytophagia</taxon>
        <taxon>Cytophagales</taxon>
        <taxon>Spirosomataceae</taxon>
        <taxon>Dyadobacter</taxon>
    </lineage>
</organism>